<keyword evidence="2" id="KW-0333">Golgi apparatus</keyword>
<keyword evidence="6" id="KW-1185">Reference proteome</keyword>
<dbReference type="InterPro" id="IPR008628">
    <property type="entry name" value="GPP34-like"/>
</dbReference>
<dbReference type="Pfam" id="PF05719">
    <property type="entry name" value="GPP34"/>
    <property type="match status" value="1"/>
</dbReference>
<dbReference type="GO" id="GO:0012505">
    <property type="term" value="C:endomembrane system"/>
    <property type="evidence" value="ECO:0007669"/>
    <property type="project" value="UniProtKB-ARBA"/>
</dbReference>
<keyword evidence="4" id="KW-0472">Membrane</keyword>
<keyword evidence="3" id="KW-0446">Lipid-binding</keyword>
<dbReference type="EMBL" id="CP053564">
    <property type="protein sequence ID" value="QJY50094.1"/>
    <property type="molecule type" value="Genomic_DNA"/>
</dbReference>
<accession>A0A6M6JPY2</accession>
<dbReference type="GO" id="GO:0005737">
    <property type="term" value="C:cytoplasm"/>
    <property type="evidence" value="ECO:0007669"/>
    <property type="project" value="UniProtKB-ARBA"/>
</dbReference>
<dbReference type="RefSeq" id="WP_172167200.1">
    <property type="nucleotide sequence ID" value="NZ_CP053564.1"/>
</dbReference>
<evidence type="ECO:0000256" key="1">
    <source>
        <dbReference type="ARBA" id="ARBA00004255"/>
    </source>
</evidence>
<proteinExistence type="predicted"/>
<evidence type="ECO:0000313" key="5">
    <source>
        <dbReference type="EMBL" id="QJY50094.1"/>
    </source>
</evidence>
<dbReference type="InterPro" id="IPR038261">
    <property type="entry name" value="GPP34-like_sf"/>
</dbReference>
<evidence type="ECO:0000256" key="4">
    <source>
        <dbReference type="ARBA" id="ARBA00023136"/>
    </source>
</evidence>
<name>A0A6M6JPY2_9PSEU</name>
<dbReference type="AlphaFoldDB" id="A0A6M6JPY2"/>
<gene>
    <name evidence="5" type="ORF">HOP40_33620</name>
</gene>
<dbReference type="KEGG" id="pbro:HOP40_33620"/>
<dbReference type="GO" id="GO:0070273">
    <property type="term" value="F:phosphatidylinositol-4-phosphate binding"/>
    <property type="evidence" value="ECO:0007669"/>
    <property type="project" value="InterPro"/>
</dbReference>
<comment type="subcellular location">
    <subcellularLocation>
        <location evidence="1">Golgi apparatus membrane</location>
        <topology evidence="1">Peripheral membrane protein</topology>
        <orientation evidence="1">Cytoplasmic side</orientation>
    </subcellularLocation>
</comment>
<dbReference type="Gene3D" id="1.10.3630.10">
    <property type="entry name" value="yeast vps74-n-term truncation variant domain like"/>
    <property type="match status" value="1"/>
</dbReference>
<evidence type="ECO:0000256" key="3">
    <source>
        <dbReference type="ARBA" id="ARBA00023121"/>
    </source>
</evidence>
<evidence type="ECO:0000313" key="6">
    <source>
        <dbReference type="Proteomes" id="UP000505377"/>
    </source>
</evidence>
<sequence>MAELTLDEELFLISRDPVSGRDRSSVGIDAPLAGAVLISLAVAAAITIEDGRVVAHKYATLPRPHLQAALDAMAADARPRKPSHWLTRLPRTLKLQETLGVALAGRGIVRDERGSFLGITVKRFPDAGPEPRALLEARLAAALTGADPDPEPRTRLLAGLLGPADLVKKLVARPDRRAAGKRAKAFTEEAPLGDDVADVVAAAQQAVMVAVMASVVVSGADGGGGGGGGS</sequence>
<organism evidence="5 6">
    <name type="scientific">Pseudonocardia broussonetiae</name>
    <dbReference type="NCBI Taxonomy" id="2736640"/>
    <lineage>
        <taxon>Bacteria</taxon>
        <taxon>Bacillati</taxon>
        <taxon>Actinomycetota</taxon>
        <taxon>Actinomycetes</taxon>
        <taxon>Pseudonocardiales</taxon>
        <taxon>Pseudonocardiaceae</taxon>
        <taxon>Pseudonocardia</taxon>
    </lineage>
</organism>
<evidence type="ECO:0000256" key="2">
    <source>
        <dbReference type="ARBA" id="ARBA00023034"/>
    </source>
</evidence>
<protein>
    <submittedName>
        <fullName evidence="5">GPP34 family phosphoprotein</fullName>
    </submittedName>
</protein>
<reference evidence="5 6" key="1">
    <citation type="submission" date="2020-05" db="EMBL/GenBank/DDBJ databases">
        <authorList>
            <person name="Mo P."/>
        </authorList>
    </citation>
    <scope>NUCLEOTIDE SEQUENCE [LARGE SCALE GENOMIC DNA]</scope>
    <source>
        <strain evidence="5 6">Gen01</strain>
    </source>
</reference>
<dbReference type="Proteomes" id="UP000505377">
    <property type="component" value="Chromosome"/>
</dbReference>